<dbReference type="AlphaFoldDB" id="Q0FLI1"/>
<reference evidence="2 3" key="1">
    <citation type="journal article" date="2010" name="J. Bacteriol.">
        <title>Genome sequences of Pelagibaca bermudensis HTCC2601T and Maritimibacter alkaliphilus HTCC2654T, the type strains of two marine Roseobacter genera.</title>
        <authorList>
            <person name="Thrash J.C."/>
            <person name="Cho J.C."/>
            <person name="Ferriera S."/>
            <person name="Johnson J."/>
            <person name="Vergin K.L."/>
            <person name="Giovannoni S.J."/>
        </authorList>
    </citation>
    <scope>NUCLEOTIDE SEQUENCE [LARGE SCALE GENOMIC DNA]</scope>
    <source>
        <strain evidence="3">DSM 26914 / JCM 13377 / KCTC 12554 / HTCC2601</strain>
    </source>
</reference>
<proteinExistence type="predicted"/>
<evidence type="ECO:0000256" key="1">
    <source>
        <dbReference type="SAM" id="MobiDB-lite"/>
    </source>
</evidence>
<accession>Q0FLI1</accession>
<comment type="caution">
    <text evidence="2">The sequence shown here is derived from an EMBL/GenBank/DDBJ whole genome shotgun (WGS) entry which is preliminary data.</text>
</comment>
<protein>
    <submittedName>
        <fullName evidence="2">Uncharacterized protein</fullName>
    </submittedName>
</protein>
<feature type="compositionally biased region" description="Low complexity" evidence="1">
    <location>
        <begin position="36"/>
        <end position="56"/>
    </location>
</feature>
<name>Q0FLI1_SALBH</name>
<organism evidence="2 3">
    <name type="scientific">Salipiger bermudensis (strain DSM 26914 / JCM 13377 / KCTC 12554 / HTCC2601)</name>
    <name type="common">Pelagibaca bermudensis</name>
    <dbReference type="NCBI Taxonomy" id="314265"/>
    <lineage>
        <taxon>Bacteria</taxon>
        <taxon>Pseudomonadati</taxon>
        <taxon>Pseudomonadota</taxon>
        <taxon>Alphaproteobacteria</taxon>
        <taxon>Rhodobacterales</taxon>
        <taxon>Roseobacteraceae</taxon>
        <taxon>Salipiger</taxon>
    </lineage>
</organism>
<gene>
    <name evidence="2" type="ORF">R2601_23061</name>
</gene>
<sequence>MSHLHFAGMMGSLAAQAGRAVALLAGAPERADQIRPTRSAARQRRAAQMPAQDPQPLTRQLRRQYARLAAKGRGPRS</sequence>
<feature type="region of interest" description="Disordered" evidence="1">
    <location>
        <begin position="28"/>
        <end position="60"/>
    </location>
</feature>
<dbReference type="STRING" id="314265.R2601_23061"/>
<dbReference type="Proteomes" id="UP000006230">
    <property type="component" value="Unassembled WGS sequence"/>
</dbReference>
<dbReference type="HOGENOM" id="CLU_2634911_0_0_5"/>
<dbReference type="RefSeq" id="WP_007799726.1">
    <property type="nucleotide sequence ID" value="NZ_DS022276.1"/>
</dbReference>
<dbReference type="EMBL" id="AATQ01000032">
    <property type="protein sequence ID" value="EAU45117.1"/>
    <property type="molecule type" value="Genomic_DNA"/>
</dbReference>
<evidence type="ECO:0000313" key="3">
    <source>
        <dbReference type="Proteomes" id="UP000006230"/>
    </source>
</evidence>
<evidence type="ECO:0000313" key="2">
    <source>
        <dbReference type="EMBL" id="EAU45117.1"/>
    </source>
</evidence>
<keyword evidence="3" id="KW-1185">Reference proteome</keyword>